<feature type="non-terminal residue" evidence="1">
    <location>
        <position position="144"/>
    </location>
</feature>
<evidence type="ECO:0000313" key="1">
    <source>
        <dbReference type="EMBL" id="CAG8747124.1"/>
    </source>
</evidence>
<reference evidence="1" key="1">
    <citation type="submission" date="2021-06" db="EMBL/GenBank/DDBJ databases">
        <authorList>
            <person name="Kallberg Y."/>
            <person name="Tangrot J."/>
            <person name="Rosling A."/>
        </authorList>
    </citation>
    <scope>NUCLEOTIDE SEQUENCE</scope>
    <source>
        <strain evidence="1">28 12/20/2015</strain>
    </source>
</reference>
<dbReference type="Proteomes" id="UP000789366">
    <property type="component" value="Unassembled WGS sequence"/>
</dbReference>
<comment type="caution">
    <text evidence="1">The sequence shown here is derived from an EMBL/GenBank/DDBJ whole genome shotgun (WGS) entry which is preliminary data.</text>
</comment>
<accession>A0ACA9QE47</accession>
<protein>
    <submittedName>
        <fullName evidence="1">12210_t:CDS:1</fullName>
    </submittedName>
</protein>
<evidence type="ECO:0000313" key="2">
    <source>
        <dbReference type="Proteomes" id="UP000789366"/>
    </source>
</evidence>
<gene>
    <name evidence="1" type="ORF">SPELUC_LOCUS14211</name>
</gene>
<sequence length="144" mass="16775">LHDEEHNELLLDNFIKRHDGGIDFYAYPYAERSLKTLFKSICENVGIEIGDRIILNHSGHKTAVQVLKESRYSNLIVMSIIKYKTQQELYLYEWPKSILQHKGNDNSQQNMNSQKITPNESFSELYDANNISVENSFHSARELL</sequence>
<feature type="non-terminal residue" evidence="1">
    <location>
        <position position="1"/>
    </location>
</feature>
<name>A0ACA9QE47_9GLOM</name>
<dbReference type="EMBL" id="CAJVPW010040880">
    <property type="protein sequence ID" value="CAG8747124.1"/>
    <property type="molecule type" value="Genomic_DNA"/>
</dbReference>
<organism evidence="1 2">
    <name type="scientific">Cetraspora pellucida</name>
    <dbReference type="NCBI Taxonomy" id="1433469"/>
    <lineage>
        <taxon>Eukaryota</taxon>
        <taxon>Fungi</taxon>
        <taxon>Fungi incertae sedis</taxon>
        <taxon>Mucoromycota</taxon>
        <taxon>Glomeromycotina</taxon>
        <taxon>Glomeromycetes</taxon>
        <taxon>Diversisporales</taxon>
        <taxon>Gigasporaceae</taxon>
        <taxon>Cetraspora</taxon>
    </lineage>
</organism>
<proteinExistence type="predicted"/>
<keyword evidence="2" id="KW-1185">Reference proteome</keyword>